<organism evidence="3 4">
    <name type="scientific">Thalassobaculum litoreum DSM 18839</name>
    <dbReference type="NCBI Taxonomy" id="1123362"/>
    <lineage>
        <taxon>Bacteria</taxon>
        <taxon>Pseudomonadati</taxon>
        <taxon>Pseudomonadota</taxon>
        <taxon>Alphaproteobacteria</taxon>
        <taxon>Rhodospirillales</taxon>
        <taxon>Thalassobaculaceae</taxon>
        <taxon>Thalassobaculum</taxon>
    </lineage>
</organism>
<dbReference type="AlphaFoldDB" id="A0A8G2BE04"/>
<dbReference type="OrthoDB" id="7406133at2"/>
<keyword evidence="2" id="KW-0812">Transmembrane</keyword>
<evidence type="ECO:0000313" key="4">
    <source>
        <dbReference type="Proteomes" id="UP000198615"/>
    </source>
</evidence>
<feature type="region of interest" description="Disordered" evidence="1">
    <location>
        <begin position="82"/>
        <end position="115"/>
    </location>
</feature>
<keyword evidence="2" id="KW-0472">Membrane</keyword>
<comment type="caution">
    <text evidence="3">The sequence shown here is derived from an EMBL/GenBank/DDBJ whole genome shotgun (WGS) entry which is preliminary data.</text>
</comment>
<evidence type="ECO:0000313" key="3">
    <source>
        <dbReference type="EMBL" id="SDF08194.1"/>
    </source>
</evidence>
<keyword evidence="2" id="KW-1133">Transmembrane helix</keyword>
<protein>
    <submittedName>
        <fullName evidence="3">Uncharacterized protein</fullName>
    </submittedName>
</protein>
<feature type="compositionally biased region" description="Basic and acidic residues" evidence="1">
    <location>
        <begin position="88"/>
        <end position="106"/>
    </location>
</feature>
<dbReference type="EMBL" id="FNBW01000001">
    <property type="protein sequence ID" value="SDF08194.1"/>
    <property type="molecule type" value="Genomic_DNA"/>
</dbReference>
<sequence>MLSWIQNHSQLLSVGVNAAMVLIWLIYLRLFIQTIRRNERSSILITRGGGQRASAHCMICNMSAQIIYVMSVTVSIRSDNGASTHPITDVRRPSDTGKGGDVREQTHQGPLQPGEMMDLGSFESVIERAYDSAGSGSLDLETGRYCVEILVMAHYASENLPIAATRSFDIRPDGDDPRIVPTSPRTRQIRSSRERKRLWNTLRDELYAD</sequence>
<gene>
    <name evidence="3" type="ORF">SAMN05660686_00173</name>
</gene>
<dbReference type="Proteomes" id="UP000198615">
    <property type="component" value="Unassembled WGS sequence"/>
</dbReference>
<reference evidence="3 4" key="1">
    <citation type="submission" date="2016-10" db="EMBL/GenBank/DDBJ databases">
        <authorList>
            <person name="Varghese N."/>
            <person name="Submissions S."/>
        </authorList>
    </citation>
    <scope>NUCLEOTIDE SEQUENCE [LARGE SCALE GENOMIC DNA]</scope>
    <source>
        <strain evidence="3 4">DSM 18839</strain>
    </source>
</reference>
<evidence type="ECO:0000256" key="1">
    <source>
        <dbReference type="SAM" id="MobiDB-lite"/>
    </source>
</evidence>
<proteinExistence type="predicted"/>
<evidence type="ECO:0000256" key="2">
    <source>
        <dbReference type="SAM" id="Phobius"/>
    </source>
</evidence>
<dbReference type="RefSeq" id="WP_093147500.1">
    <property type="nucleotide sequence ID" value="NZ_FNBW01000001.1"/>
</dbReference>
<name>A0A8G2BE04_9PROT</name>
<accession>A0A8G2BE04</accession>
<keyword evidence="4" id="KW-1185">Reference proteome</keyword>
<feature type="transmembrane region" description="Helical" evidence="2">
    <location>
        <begin position="12"/>
        <end position="32"/>
    </location>
</feature>